<dbReference type="Pfam" id="PF07286">
    <property type="entry name" value="D-Glu_cyclase"/>
    <property type="match status" value="1"/>
</dbReference>
<dbReference type="GO" id="GO:0047820">
    <property type="term" value="F:D-glutamate cyclase activity"/>
    <property type="evidence" value="ECO:0007669"/>
    <property type="project" value="TreeGrafter"/>
</dbReference>
<dbReference type="InterPro" id="IPR009906">
    <property type="entry name" value="D-Glu_cyclase"/>
</dbReference>
<comment type="caution">
    <text evidence="3">The sequence shown here is derived from an EMBL/GenBank/DDBJ whole genome shotgun (WGS) entry which is preliminary data.</text>
</comment>
<name>A0AAD6NMX7_DREDA</name>
<dbReference type="PANTHER" id="PTHR32022:SF10">
    <property type="entry name" value="D-GLUTAMATE CYCLASE, MITOCHONDRIAL"/>
    <property type="match status" value="1"/>
</dbReference>
<dbReference type="Gene3D" id="3.30.2040.10">
    <property type="entry name" value="PSTPO5379-like domain"/>
    <property type="match status" value="1"/>
</dbReference>
<evidence type="ECO:0000313" key="3">
    <source>
        <dbReference type="EMBL" id="KAJ6264112.1"/>
    </source>
</evidence>
<evidence type="ECO:0008006" key="5">
    <source>
        <dbReference type="Google" id="ProtNLM"/>
    </source>
</evidence>
<sequence length="331" mass="37153">MPALITSYAPEYSSQELRLKIRRGEIKGSTSGLARTMQANLIVLPKTYAKDFRGLCMRNPVACPLLECLKPGDWESRLAENSDLRTDIPAYNVWKDGKLVSRRKSDIREEWTSDHVGFLIGCSYSFETALKDAGLEPMCSKKNLAVPMYITNIRLNPSGVFSGFYVVSMRSYKECDIPRVREITGNYIKQHGEPIAWGWEEAARIGVRRKIEMGMVDFGDFVEIPDDEIPVFWACGVTPQVAVQESRLKGVVMSHLPGYVLIRIMSFPLAFFPPSVILALSIGCAFPVHPGKCICILHDRTLWRGADKERTIGANGLVSNHVRGRPLAHRH</sequence>
<dbReference type="GO" id="GO:0006536">
    <property type="term" value="P:glutamate metabolic process"/>
    <property type="evidence" value="ECO:0007669"/>
    <property type="project" value="TreeGrafter"/>
</dbReference>
<organism evidence="3 4">
    <name type="scientific">Drechslerella dactyloides</name>
    <name type="common">Nematode-trapping fungus</name>
    <name type="synonym">Arthrobotrys dactyloides</name>
    <dbReference type="NCBI Taxonomy" id="74499"/>
    <lineage>
        <taxon>Eukaryota</taxon>
        <taxon>Fungi</taxon>
        <taxon>Dikarya</taxon>
        <taxon>Ascomycota</taxon>
        <taxon>Pezizomycotina</taxon>
        <taxon>Orbiliomycetes</taxon>
        <taxon>Orbiliales</taxon>
        <taxon>Orbiliaceae</taxon>
        <taxon>Drechslerella</taxon>
    </lineage>
</organism>
<evidence type="ECO:0000313" key="4">
    <source>
        <dbReference type="Proteomes" id="UP001221413"/>
    </source>
</evidence>
<keyword evidence="2" id="KW-0456">Lyase</keyword>
<gene>
    <name evidence="3" type="ORF">Dda_0254</name>
</gene>
<dbReference type="Gene3D" id="3.40.1640.10">
    <property type="entry name" value="PSTPO5379-like"/>
    <property type="match status" value="1"/>
</dbReference>
<evidence type="ECO:0000256" key="2">
    <source>
        <dbReference type="ARBA" id="ARBA00023239"/>
    </source>
</evidence>
<proteinExistence type="inferred from homology"/>
<keyword evidence="4" id="KW-1185">Reference proteome</keyword>
<comment type="similarity">
    <text evidence="1">Belongs to the D-glutamate cyclase family.</text>
</comment>
<protein>
    <recommendedName>
        <fullName evidence="5">DUF1445 domain-containing protein</fullName>
    </recommendedName>
</protein>
<dbReference type="SUPFAM" id="SSF160920">
    <property type="entry name" value="PSTPO5379-like"/>
    <property type="match status" value="1"/>
</dbReference>
<dbReference type="InterPro" id="IPR038021">
    <property type="entry name" value="Putative_hydro-lyase"/>
</dbReference>
<dbReference type="AlphaFoldDB" id="A0AAD6NMX7"/>
<dbReference type="EMBL" id="JAQGDS010000001">
    <property type="protein sequence ID" value="KAJ6264112.1"/>
    <property type="molecule type" value="Genomic_DNA"/>
</dbReference>
<evidence type="ECO:0000256" key="1">
    <source>
        <dbReference type="ARBA" id="ARBA00007896"/>
    </source>
</evidence>
<dbReference type="PANTHER" id="PTHR32022">
    <property type="entry name" value="D-GLUTAMATE CYCLASE, MITOCHONDRIAL"/>
    <property type="match status" value="1"/>
</dbReference>
<reference evidence="3" key="1">
    <citation type="submission" date="2023-01" db="EMBL/GenBank/DDBJ databases">
        <title>The chitinases involved in constricting ring structure development in the nematode-trapping fungus Drechslerella dactyloides.</title>
        <authorList>
            <person name="Wang R."/>
            <person name="Zhang L."/>
            <person name="Tang P."/>
            <person name="Li S."/>
            <person name="Liang L."/>
        </authorList>
    </citation>
    <scope>NUCLEOTIDE SEQUENCE</scope>
    <source>
        <strain evidence="3">YMF1.00031</strain>
    </source>
</reference>
<dbReference type="Proteomes" id="UP001221413">
    <property type="component" value="Unassembled WGS sequence"/>
</dbReference>
<accession>A0AAD6NMX7</accession>